<gene>
    <name evidence="2" type="ORF">H5410_002028</name>
</gene>
<keyword evidence="3" id="KW-1185">Reference proteome</keyword>
<sequence>MGESMHYVLPCEIELELAFEASIVSMRFFDIGEHGHYFAKRNEKNEENEGLRIVESTWQVAEGFHFAFCSSVLSPEGKDEVGGKREQSAYRRDVPRSSTMSPNDP</sequence>
<proteinExistence type="predicted"/>
<name>A0A9J6B1R0_SOLCO</name>
<feature type="compositionally biased region" description="Polar residues" evidence="1">
    <location>
        <begin position="96"/>
        <end position="105"/>
    </location>
</feature>
<evidence type="ECO:0000256" key="1">
    <source>
        <dbReference type="SAM" id="MobiDB-lite"/>
    </source>
</evidence>
<evidence type="ECO:0000313" key="2">
    <source>
        <dbReference type="EMBL" id="KAG5630311.1"/>
    </source>
</evidence>
<feature type="compositionally biased region" description="Basic and acidic residues" evidence="1">
    <location>
        <begin position="76"/>
        <end position="95"/>
    </location>
</feature>
<feature type="region of interest" description="Disordered" evidence="1">
    <location>
        <begin position="74"/>
        <end position="105"/>
    </location>
</feature>
<organism evidence="2 3">
    <name type="scientific">Solanum commersonii</name>
    <name type="common">Commerson's wild potato</name>
    <name type="synonym">Commerson's nightshade</name>
    <dbReference type="NCBI Taxonomy" id="4109"/>
    <lineage>
        <taxon>Eukaryota</taxon>
        <taxon>Viridiplantae</taxon>
        <taxon>Streptophyta</taxon>
        <taxon>Embryophyta</taxon>
        <taxon>Tracheophyta</taxon>
        <taxon>Spermatophyta</taxon>
        <taxon>Magnoliopsida</taxon>
        <taxon>eudicotyledons</taxon>
        <taxon>Gunneridae</taxon>
        <taxon>Pentapetalae</taxon>
        <taxon>asterids</taxon>
        <taxon>lamiids</taxon>
        <taxon>Solanales</taxon>
        <taxon>Solanaceae</taxon>
        <taxon>Solanoideae</taxon>
        <taxon>Solaneae</taxon>
        <taxon>Solanum</taxon>
    </lineage>
</organism>
<dbReference type="AlphaFoldDB" id="A0A9J6B1R0"/>
<dbReference type="EMBL" id="JACXVP010000001">
    <property type="protein sequence ID" value="KAG5630311.1"/>
    <property type="molecule type" value="Genomic_DNA"/>
</dbReference>
<comment type="caution">
    <text evidence="2">The sequence shown here is derived from an EMBL/GenBank/DDBJ whole genome shotgun (WGS) entry which is preliminary data.</text>
</comment>
<dbReference type="Proteomes" id="UP000824120">
    <property type="component" value="Chromosome 1"/>
</dbReference>
<protein>
    <submittedName>
        <fullName evidence="2">Uncharacterized protein</fullName>
    </submittedName>
</protein>
<accession>A0A9J6B1R0</accession>
<evidence type="ECO:0000313" key="3">
    <source>
        <dbReference type="Proteomes" id="UP000824120"/>
    </source>
</evidence>
<reference evidence="2 3" key="1">
    <citation type="submission" date="2020-09" db="EMBL/GenBank/DDBJ databases">
        <title>De no assembly of potato wild relative species, Solanum commersonii.</title>
        <authorList>
            <person name="Cho K."/>
        </authorList>
    </citation>
    <scope>NUCLEOTIDE SEQUENCE [LARGE SCALE GENOMIC DNA]</scope>
    <source>
        <strain evidence="2">LZ3.2</strain>
        <tissue evidence="2">Leaf</tissue>
    </source>
</reference>